<dbReference type="PANTHER" id="PTHR22835">
    <property type="entry name" value="ZINC FINGER FYVE DOMAIN CONTAINING PROTEIN"/>
    <property type="match status" value="1"/>
</dbReference>
<keyword evidence="2 5" id="KW-0732">Signal</keyword>
<evidence type="ECO:0000256" key="3">
    <source>
        <dbReference type="ARBA" id="ARBA00022801"/>
    </source>
</evidence>
<accession>A0A835LAP7</accession>
<dbReference type="GO" id="GO:0016788">
    <property type="term" value="F:hydrolase activity, acting on ester bonds"/>
    <property type="evidence" value="ECO:0007669"/>
    <property type="project" value="InterPro"/>
</dbReference>
<keyword evidence="3" id="KW-0378">Hydrolase</keyword>
<dbReference type="InterPro" id="IPR035669">
    <property type="entry name" value="SGNH_plant_lipase-like"/>
</dbReference>
<keyword evidence="4" id="KW-0325">Glycoprotein</keyword>
<dbReference type="EMBL" id="JADFTS010000009">
    <property type="protein sequence ID" value="KAF9587425.1"/>
    <property type="molecule type" value="Genomic_DNA"/>
</dbReference>
<evidence type="ECO:0000256" key="4">
    <source>
        <dbReference type="ARBA" id="ARBA00023180"/>
    </source>
</evidence>
<comment type="similarity">
    <text evidence="1">Belongs to the 'GDSL' lipolytic enzyme family.</text>
</comment>
<evidence type="ECO:0000256" key="2">
    <source>
        <dbReference type="ARBA" id="ARBA00022729"/>
    </source>
</evidence>
<organism evidence="6 7">
    <name type="scientific">Coptis chinensis</name>
    <dbReference type="NCBI Taxonomy" id="261450"/>
    <lineage>
        <taxon>Eukaryota</taxon>
        <taxon>Viridiplantae</taxon>
        <taxon>Streptophyta</taxon>
        <taxon>Embryophyta</taxon>
        <taxon>Tracheophyta</taxon>
        <taxon>Spermatophyta</taxon>
        <taxon>Magnoliopsida</taxon>
        <taxon>Ranunculales</taxon>
        <taxon>Ranunculaceae</taxon>
        <taxon>Coptidoideae</taxon>
        <taxon>Coptis</taxon>
    </lineage>
</organism>
<evidence type="ECO:0000313" key="7">
    <source>
        <dbReference type="Proteomes" id="UP000631114"/>
    </source>
</evidence>
<evidence type="ECO:0000256" key="5">
    <source>
        <dbReference type="SAM" id="SignalP"/>
    </source>
</evidence>
<feature type="chain" id="PRO_5032619669" evidence="5">
    <location>
        <begin position="25"/>
        <end position="386"/>
    </location>
</feature>
<gene>
    <name evidence="6" type="ORF">IFM89_002606</name>
</gene>
<comment type="caution">
    <text evidence="6">The sequence shown here is derived from an EMBL/GenBank/DDBJ whole genome shotgun (WGS) entry which is preliminary data.</text>
</comment>
<feature type="signal peptide" evidence="5">
    <location>
        <begin position="1"/>
        <end position="24"/>
    </location>
</feature>
<dbReference type="AlphaFoldDB" id="A0A835LAP7"/>
<dbReference type="CDD" id="cd01837">
    <property type="entry name" value="SGNH_plant_lipase_like"/>
    <property type="match status" value="1"/>
</dbReference>
<sequence length="386" mass="42815">MAKTSLVLFLVLSSFFIALLQCDARTHRSRTQPRPLRPQPEPQRCKYDGIFQFGDSISDTGNQILEPAGPRSPCAHNPYGQKLIGEPTGRCSNGRLMIDFIGALTNINVSILWRLLHKHLVYYSKPYLELGLPTPNPYLEPGEPAVSFNHGVNFAVAGSTALNTSVLLQNGILSPVTNSSLLVQLDWFLAHYQNLCETAKNCETYNILKGSLFMVGETGGNDYNYAFLQGKSIEDATALVPLVVNNIRDVAKKLIDLGATRLVVPGNFPIGCSPMYHNQYLQDALQQLRLEYPNVAIVYADYYQAAEWVLTNAPQLGFETKSILKVCCGTGGDYNFSLMSMCGMEGVFACSDPDQYINWDGVHLTEKAYQSMADWLIKSQVFECIV</sequence>
<dbReference type="Proteomes" id="UP000631114">
    <property type="component" value="Unassembled WGS sequence"/>
</dbReference>
<evidence type="ECO:0000256" key="1">
    <source>
        <dbReference type="ARBA" id="ARBA00008668"/>
    </source>
</evidence>
<proteinExistence type="inferred from homology"/>
<keyword evidence="7" id="KW-1185">Reference proteome</keyword>
<dbReference type="InterPro" id="IPR036514">
    <property type="entry name" value="SGNH_hydro_sf"/>
</dbReference>
<dbReference type="Gene3D" id="3.40.50.1110">
    <property type="entry name" value="SGNH hydrolase"/>
    <property type="match status" value="1"/>
</dbReference>
<dbReference type="OrthoDB" id="1600564at2759"/>
<dbReference type="SUPFAM" id="SSF52266">
    <property type="entry name" value="SGNH hydrolase"/>
    <property type="match status" value="1"/>
</dbReference>
<dbReference type="Pfam" id="PF00657">
    <property type="entry name" value="Lipase_GDSL"/>
    <property type="match status" value="1"/>
</dbReference>
<protein>
    <submittedName>
        <fullName evidence="6">Uncharacterized protein</fullName>
    </submittedName>
</protein>
<evidence type="ECO:0000313" key="6">
    <source>
        <dbReference type="EMBL" id="KAF9587425.1"/>
    </source>
</evidence>
<dbReference type="PANTHER" id="PTHR22835:SF517">
    <property type="entry name" value="GDSL-LIKE LIPASE_ACYLHYDROLASE FAMILY PROTEIN, EXPRESSED"/>
    <property type="match status" value="1"/>
</dbReference>
<name>A0A835LAP7_9MAGN</name>
<dbReference type="InterPro" id="IPR001087">
    <property type="entry name" value="GDSL"/>
</dbReference>
<reference evidence="6 7" key="1">
    <citation type="submission" date="2020-10" db="EMBL/GenBank/DDBJ databases">
        <title>The Coptis chinensis genome and diversification of protoberbering-type alkaloids.</title>
        <authorList>
            <person name="Wang B."/>
            <person name="Shu S."/>
            <person name="Song C."/>
            <person name="Liu Y."/>
        </authorList>
    </citation>
    <scope>NUCLEOTIDE SEQUENCE [LARGE SCALE GENOMIC DNA]</scope>
    <source>
        <strain evidence="6">HL-2020</strain>
        <tissue evidence="6">Leaf</tissue>
    </source>
</reference>